<feature type="domain" description="CCHC-type" evidence="3">
    <location>
        <begin position="447"/>
        <end position="461"/>
    </location>
</feature>
<evidence type="ECO:0008006" key="7">
    <source>
        <dbReference type="Google" id="ProtNLM"/>
    </source>
</evidence>
<name>A0A8H7RXI9_9FUNG</name>
<keyword evidence="1" id="KW-0863">Zinc-finger</keyword>
<dbReference type="InterPro" id="IPR036691">
    <property type="entry name" value="Endo/exonu/phosph_ase_sf"/>
</dbReference>
<feature type="region of interest" description="Disordered" evidence="2">
    <location>
        <begin position="586"/>
        <end position="607"/>
    </location>
</feature>
<organism evidence="5 6">
    <name type="scientific">Circinella minor</name>
    <dbReference type="NCBI Taxonomy" id="1195481"/>
    <lineage>
        <taxon>Eukaryota</taxon>
        <taxon>Fungi</taxon>
        <taxon>Fungi incertae sedis</taxon>
        <taxon>Mucoromycota</taxon>
        <taxon>Mucoromycotina</taxon>
        <taxon>Mucoromycetes</taxon>
        <taxon>Mucorales</taxon>
        <taxon>Lichtheimiaceae</taxon>
        <taxon>Circinella</taxon>
    </lineage>
</organism>
<feature type="domain" description="CCHC-type" evidence="3">
    <location>
        <begin position="424"/>
        <end position="439"/>
    </location>
</feature>
<feature type="compositionally biased region" description="Basic and acidic residues" evidence="2">
    <location>
        <begin position="513"/>
        <end position="563"/>
    </location>
</feature>
<evidence type="ECO:0000256" key="2">
    <source>
        <dbReference type="SAM" id="MobiDB-lite"/>
    </source>
</evidence>
<evidence type="ECO:0000259" key="4">
    <source>
        <dbReference type="PROSITE" id="PS50878"/>
    </source>
</evidence>
<dbReference type="PANTHER" id="PTHR19446">
    <property type="entry name" value="REVERSE TRANSCRIPTASES"/>
    <property type="match status" value="1"/>
</dbReference>
<feature type="domain" description="Reverse transcriptase" evidence="4">
    <location>
        <begin position="1189"/>
        <end position="1451"/>
    </location>
</feature>
<keyword evidence="6" id="KW-1185">Reference proteome</keyword>
<dbReference type="SUPFAM" id="SSF56672">
    <property type="entry name" value="DNA/RNA polymerases"/>
    <property type="match status" value="1"/>
</dbReference>
<dbReference type="GO" id="GO:0008270">
    <property type="term" value="F:zinc ion binding"/>
    <property type="evidence" value="ECO:0007669"/>
    <property type="project" value="UniProtKB-KW"/>
</dbReference>
<evidence type="ECO:0000313" key="6">
    <source>
        <dbReference type="Proteomes" id="UP000646827"/>
    </source>
</evidence>
<dbReference type="SUPFAM" id="SSF56219">
    <property type="entry name" value="DNase I-like"/>
    <property type="match status" value="1"/>
</dbReference>
<dbReference type="Proteomes" id="UP000646827">
    <property type="component" value="Unassembled WGS sequence"/>
</dbReference>
<evidence type="ECO:0000256" key="1">
    <source>
        <dbReference type="PROSITE-ProRule" id="PRU00047"/>
    </source>
</evidence>
<feature type="region of interest" description="Disordered" evidence="2">
    <location>
        <begin position="465"/>
        <end position="566"/>
    </location>
</feature>
<dbReference type="SUPFAM" id="SSF57756">
    <property type="entry name" value="Retrovirus zinc finger-like domains"/>
    <property type="match status" value="1"/>
</dbReference>
<proteinExistence type="predicted"/>
<dbReference type="EMBL" id="JAEPRB010000229">
    <property type="protein sequence ID" value="KAG2218445.1"/>
    <property type="molecule type" value="Genomic_DNA"/>
</dbReference>
<dbReference type="CDD" id="cd01650">
    <property type="entry name" value="RT_nLTR_like"/>
    <property type="match status" value="1"/>
</dbReference>
<keyword evidence="1" id="KW-0479">Metal-binding</keyword>
<dbReference type="PROSITE" id="PS50878">
    <property type="entry name" value="RT_POL"/>
    <property type="match status" value="1"/>
</dbReference>
<protein>
    <recommendedName>
        <fullName evidence="7">Reverse transcriptase domain-containing protein</fullName>
    </recommendedName>
</protein>
<evidence type="ECO:0000313" key="5">
    <source>
        <dbReference type="EMBL" id="KAG2218445.1"/>
    </source>
</evidence>
<dbReference type="Gene3D" id="3.60.10.10">
    <property type="entry name" value="Endonuclease/exonuclease/phosphatase"/>
    <property type="match status" value="1"/>
</dbReference>
<gene>
    <name evidence="5" type="ORF">INT45_003632</name>
</gene>
<dbReference type="PROSITE" id="PS50158">
    <property type="entry name" value="ZF_CCHC"/>
    <property type="match status" value="2"/>
</dbReference>
<dbReference type="OrthoDB" id="2212429at2759"/>
<dbReference type="InterPro" id="IPR043502">
    <property type="entry name" value="DNA/RNA_pol_sf"/>
</dbReference>
<dbReference type="SMART" id="SM00343">
    <property type="entry name" value="ZnF_C2HC"/>
    <property type="match status" value="2"/>
</dbReference>
<dbReference type="Gene3D" id="4.10.60.10">
    <property type="entry name" value="Zinc finger, CCHC-type"/>
    <property type="match status" value="1"/>
</dbReference>
<dbReference type="GO" id="GO:0003824">
    <property type="term" value="F:catalytic activity"/>
    <property type="evidence" value="ECO:0007669"/>
    <property type="project" value="InterPro"/>
</dbReference>
<dbReference type="InterPro" id="IPR001878">
    <property type="entry name" value="Znf_CCHC"/>
</dbReference>
<dbReference type="InterPro" id="IPR005135">
    <property type="entry name" value="Endo/exonuclease/phosphatase"/>
</dbReference>
<feature type="compositionally biased region" description="Low complexity" evidence="2">
    <location>
        <begin position="500"/>
        <end position="512"/>
    </location>
</feature>
<comment type="caution">
    <text evidence="5">The sequence shown here is derived from an EMBL/GenBank/DDBJ whole genome shotgun (WGS) entry which is preliminary data.</text>
</comment>
<reference evidence="5 6" key="1">
    <citation type="submission" date="2020-12" db="EMBL/GenBank/DDBJ databases">
        <title>Metabolic potential, ecology and presence of endohyphal bacteria is reflected in genomic diversity of Mucoromycotina.</title>
        <authorList>
            <person name="Muszewska A."/>
            <person name="Okrasinska A."/>
            <person name="Steczkiewicz K."/>
            <person name="Drgas O."/>
            <person name="Orlowska M."/>
            <person name="Perlinska-Lenart U."/>
            <person name="Aleksandrzak-Piekarczyk T."/>
            <person name="Szatraj K."/>
            <person name="Zielenkiewicz U."/>
            <person name="Pilsyk S."/>
            <person name="Malc E."/>
            <person name="Mieczkowski P."/>
            <person name="Kruszewska J.S."/>
            <person name="Biernat P."/>
            <person name="Pawlowska J."/>
        </authorList>
    </citation>
    <scope>NUCLEOTIDE SEQUENCE [LARGE SCALE GENOMIC DNA]</scope>
    <source>
        <strain evidence="5 6">CBS 142.35</strain>
    </source>
</reference>
<dbReference type="InterPro" id="IPR000477">
    <property type="entry name" value="RT_dom"/>
</dbReference>
<dbReference type="GO" id="GO:0003676">
    <property type="term" value="F:nucleic acid binding"/>
    <property type="evidence" value="ECO:0007669"/>
    <property type="project" value="InterPro"/>
</dbReference>
<evidence type="ECO:0000259" key="3">
    <source>
        <dbReference type="PROSITE" id="PS50158"/>
    </source>
</evidence>
<accession>A0A8H7RXI9</accession>
<dbReference type="InterPro" id="IPR036875">
    <property type="entry name" value="Znf_CCHC_sf"/>
</dbReference>
<sequence>MSLDNSSTSLSHFKGTRELCQWNAFLHLVFQDNEELSTIRKTPVSANDFKNTEKVAKMYRRELSSTLRRAKRHLGWDIGVLLASDNEFDWVCTGLMSNSEKASKALRALGGDQAFFNKVKGDANLLAVVPANKEPKEPALTRSTTTVNHTLSTTVREMYNEASGRELKKYPWSRFKRDGLTEDGWRYRYEEAGFDMIVKWGMASPQQNTKPPEGGTLHDSKHAPGLLDPQMTWSQIIQNKRVSLMHNTLKETHISNTTQKSPTEWTSIHSHVWRVGNSPYQSVFIDISTRPENELTVIQMAKQQFPESMGVIPHREGKHRVLLELAFDDNKVLHRALTVGLEFPKNKTRILGARAMPNKGIVRKLRLSRLPLVREAELLSTLQESLQPYVLGEHPYQELKHIIDWAGEYEHAFYATWADMPLHCTWCHEQGHHRRDCPKLNGSQKECWSCHEIGHISRECPYSNRKKRKTLGSGPQRFTKNSNKGKKGKSGEEIASSPKSATQESSSSNNNTEVEKKKTDDDAKNDDNNDKKCDEHKDDAKDDKQNDKMDDKMEEKMDDKHEDQEGDLIAFDKLKNTTETDNIITKHHANTTSLPGTSGDGEDQGLSQTIDAKGDLIMASLEALIEEHTIAEISASPAKDTTVTVANIAGVQADMNYLSSLSLRSSTHTKIDNLSVMARRHLIKKIETLSQSDTVAGQRFRAFRKQNHHLSSRGRAIRPSAKGIEFLAHESNFIKHLKQQKPHLIALQESHAATEQIQSSLNFQFQTTSSIWTKHCGLVSMSPEIILSVVSITTDHCVILAKVTYTSHYFDPLYVMVIYAPANGKSSRYRFYSQILNDLSLQLNNPSIRDNLILTGDFNYDIHKSDFTSNAPFEWHSLLFNSFTNCMRELHSNLDIPTFRRGTSIFSVLDYIYISTALRTRIHSPELQYLNKQWTDHALLCLTLTLVSSKNGKGIWRANPTLITIKDFRQQFAKMLTSLHPTLNPTCTPQQQWEFIKTHMVKFIKQYCRDRGSWRQKQLKALQTQILPTIETQITTLQKEITDILAIRSGTTWREKSEISAGYLKRTIQQRQTSRYIAQLQHPTTGTLYSDPMGMQEAAIQFYQSLYTTDDVMNESIDTIFNTLPSNSHLDSSAAESVSAEFDIEELRDAAKRSPKQSSPGVDGLSYSFWYLFFQHPLYSDIITTIYTQACTDAIYPSSWQETCLVLLPKKGDLSSLRNWRPLSLINCDAKIFTRILNKRLIQVLPPLITPYQTGFLPNRFIANNGLLVRLMMEQAKQQSNSTTLGLLLDFEKAYDRIHPLYLSRILEKFGLPASTITSVLRLFFNTKIRININGYLSNTITQHRGLRQGDPLSLTLFNLAIEPLLQSILSDHHFVGFIPATPPTLAPHYASSPLPLKVLGYADDVFIFLNNESDLDRLTSHLVTYQTASNAKLNTHKTISLSLSGKPQPE</sequence>
<keyword evidence="1" id="KW-0862">Zinc</keyword>
<dbReference type="Pfam" id="PF00078">
    <property type="entry name" value="RVT_1"/>
    <property type="match status" value="1"/>
</dbReference>
<dbReference type="Pfam" id="PF03372">
    <property type="entry name" value="Exo_endo_phos"/>
    <property type="match status" value="1"/>
</dbReference>